<dbReference type="InterPro" id="IPR006913">
    <property type="entry name" value="CENP-V/GFA"/>
</dbReference>
<evidence type="ECO:0000256" key="4">
    <source>
        <dbReference type="ARBA" id="ARBA00023239"/>
    </source>
</evidence>
<evidence type="ECO:0000256" key="3">
    <source>
        <dbReference type="ARBA" id="ARBA00022833"/>
    </source>
</evidence>
<protein>
    <submittedName>
        <fullName evidence="6">GFA family protein</fullName>
    </submittedName>
</protein>
<feature type="domain" description="CENP-V/GFA" evidence="5">
    <location>
        <begin position="9"/>
        <end position="120"/>
    </location>
</feature>
<evidence type="ECO:0000313" key="7">
    <source>
        <dbReference type="Proteomes" id="UP001320702"/>
    </source>
</evidence>
<dbReference type="PROSITE" id="PS51891">
    <property type="entry name" value="CENP_V_GFA"/>
    <property type="match status" value="1"/>
</dbReference>
<gene>
    <name evidence="6" type="ORF">MU516_14595</name>
</gene>
<dbReference type="InterPro" id="IPR011057">
    <property type="entry name" value="Mss4-like_sf"/>
</dbReference>
<dbReference type="SUPFAM" id="SSF51316">
    <property type="entry name" value="Mss4-like"/>
    <property type="match status" value="1"/>
</dbReference>
<evidence type="ECO:0000256" key="2">
    <source>
        <dbReference type="ARBA" id="ARBA00022723"/>
    </source>
</evidence>
<dbReference type="Proteomes" id="UP001320702">
    <property type="component" value="Unassembled WGS sequence"/>
</dbReference>
<sequence>MTSSQNFEIRGQCLCGAVRFSGRAGGPEVTACHCGQCRRWSGHVWASFHLDAPVIDGQSLRWYQSSPEAERGFCSVCGTSLFWRPNGRETLSVSPGAIDNPTGLRMDEHIYVADKGDYYRIADGLPQKDQ</sequence>
<dbReference type="Gene3D" id="3.90.1590.10">
    <property type="entry name" value="glutathione-dependent formaldehyde- activating enzyme (gfa)"/>
    <property type="match status" value="1"/>
</dbReference>
<keyword evidence="7" id="KW-1185">Reference proteome</keyword>
<dbReference type="EMBL" id="JANAVZ010000008">
    <property type="protein sequence ID" value="MCT4334092.1"/>
    <property type="molecule type" value="Genomic_DNA"/>
</dbReference>
<keyword evidence="4" id="KW-0456">Lyase</keyword>
<evidence type="ECO:0000313" key="6">
    <source>
        <dbReference type="EMBL" id="MCT4334092.1"/>
    </source>
</evidence>
<proteinExistence type="inferred from homology"/>
<organism evidence="6 7">
    <name type="scientific">Paracoccus maritimus</name>
    <dbReference type="NCBI Taxonomy" id="2933292"/>
    <lineage>
        <taxon>Bacteria</taxon>
        <taxon>Pseudomonadati</taxon>
        <taxon>Pseudomonadota</taxon>
        <taxon>Alphaproteobacteria</taxon>
        <taxon>Rhodobacterales</taxon>
        <taxon>Paracoccaceae</taxon>
        <taxon>Paracoccus</taxon>
    </lineage>
</organism>
<keyword evidence="3" id="KW-0862">Zinc</keyword>
<keyword evidence="2" id="KW-0479">Metal-binding</keyword>
<dbReference type="PANTHER" id="PTHR33337">
    <property type="entry name" value="GFA DOMAIN-CONTAINING PROTEIN"/>
    <property type="match status" value="1"/>
</dbReference>
<dbReference type="PANTHER" id="PTHR33337:SF40">
    <property type="entry name" value="CENP-V_GFA DOMAIN-CONTAINING PROTEIN-RELATED"/>
    <property type="match status" value="1"/>
</dbReference>
<dbReference type="RefSeq" id="WP_260278019.1">
    <property type="nucleotide sequence ID" value="NZ_JANAVZ010000008.1"/>
</dbReference>
<evidence type="ECO:0000256" key="1">
    <source>
        <dbReference type="ARBA" id="ARBA00005495"/>
    </source>
</evidence>
<comment type="similarity">
    <text evidence="1">Belongs to the Gfa family.</text>
</comment>
<comment type="caution">
    <text evidence="6">The sequence shown here is derived from an EMBL/GenBank/DDBJ whole genome shotgun (WGS) entry which is preliminary data.</text>
</comment>
<reference evidence="6 7" key="1">
    <citation type="submission" date="2022-04" db="EMBL/GenBank/DDBJ databases">
        <title>Paracoccus sp. YLB-12 draft genome sequence.</title>
        <authorList>
            <person name="Yu L."/>
        </authorList>
    </citation>
    <scope>NUCLEOTIDE SEQUENCE [LARGE SCALE GENOMIC DNA]</scope>
    <source>
        <strain evidence="6 7">YLB-12</strain>
    </source>
</reference>
<accession>A0ABT2KC25</accession>
<name>A0ABT2KC25_9RHOB</name>
<evidence type="ECO:0000259" key="5">
    <source>
        <dbReference type="PROSITE" id="PS51891"/>
    </source>
</evidence>
<dbReference type="Pfam" id="PF04828">
    <property type="entry name" value="GFA"/>
    <property type="match status" value="1"/>
</dbReference>